<evidence type="ECO:0000259" key="4">
    <source>
        <dbReference type="Pfam" id="PF08541"/>
    </source>
</evidence>
<dbReference type="PANTHER" id="PTHR34069:SF2">
    <property type="entry name" value="BETA-KETOACYL-[ACYL-CARRIER-PROTEIN] SYNTHASE III"/>
    <property type="match status" value="1"/>
</dbReference>
<dbReference type="Pfam" id="PF08545">
    <property type="entry name" value="ACP_syn_III"/>
    <property type="match status" value="1"/>
</dbReference>
<evidence type="ECO:0000256" key="1">
    <source>
        <dbReference type="ARBA" id="ARBA00022490"/>
    </source>
</evidence>
<sequence length="326" mass="34588">MGIIEVGSHVPETVVGNDLISQWSNVPEEWVRERTGIKERRYAAPGVMTSDLAYEAVSDLLRRSPGVERDIGWVVVATTTPDQPQPATAAALQGRLGLDGAAAFDVNAVCSGFVYGVAVGAGLLSSNPAQGRYALVVAADMFSSVMDRSDRRTVSLFGDGAGAVLLGAVPEGYGILASRLVSHGSLRSLVGVWAGGTGMPLTPEARQADEHRLQMDGKAISRYLLGTLPDVIDDTLKDSSLTLGEIDRFIFHQANVRLLEKLVAELGIDSDRVPLSAPEFGNTGAASVPVTLRMAHEQRPFQRGEKILLASVGGGMTTAATVFVWY</sequence>
<evidence type="ECO:0000256" key="2">
    <source>
        <dbReference type="ARBA" id="ARBA00022679"/>
    </source>
</evidence>
<dbReference type="InterPro" id="IPR013751">
    <property type="entry name" value="ACP_syn_III_N"/>
</dbReference>
<feature type="domain" description="Beta-ketoacyl-[acyl-carrier-protein] synthase III N-terminal" evidence="5">
    <location>
        <begin position="104"/>
        <end position="184"/>
    </location>
</feature>
<dbReference type="Gene3D" id="3.40.47.10">
    <property type="match status" value="1"/>
</dbReference>
<evidence type="ECO:0000313" key="7">
    <source>
        <dbReference type="Proteomes" id="UP001596012"/>
    </source>
</evidence>
<dbReference type="SUPFAM" id="SSF53901">
    <property type="entry name" value="Thiolase-like"/>
    <property type="match status" value="1"/>
</dbReference>
<evidence type="ECO:0000256" key="3">
    <source>
        <dbReference type="ARBA" id="ARBA00023315"/>
    </source>
</evidence>
<name>A0ABV8Z5Q8_9ACTN</name>
<dbReference type="RefSeq" id="WP_386357231.1">
    <property type="nucleotide sequence ID" value="NZ_JBHSFG010000129.1"/>
</dbReference>
<dbReference type="InterPro" id="IPR013747">
    <property type="entry name" value="ACP_syn_III_C"/>
</dbReference>
<dbReference type="InterPro" id="IPR016039">
    <property type="entry name" value="Thiolase-like"/>
</dbReference>
<evidence type="ECO:0000259" key="5">
    <source>
        <dbReference type="Pfam" id="PF08545"/>
    </source>
</evidence>
<keyword evidence="1" id="KW-0963">Cytoplasm</keyword>
<organism evidence="6 7">
    <name type="scientific">Streptomyces xiangluensis</name>
    <dbReference type="NCBI Taxonomy" id="2665720"/>
    <lineage>
        <taxon>Bacteria</taxon>
        <taxon>Bacillati</taxon>
        <taxon>Actinomycetota</taxon>
        <taxon>Actinomycetes</taxon>
        <taxon>Kitasatosporales</taxon>
        <taxon>Streptomycetaceae</taxon>
        <taxon>Streptomyces</taxon>
    </lineage>
</organism>
<keyword evidence="2" id="KW-0808">Transferase</keyword>
<keyword evidence="7" id="KW-1185">Reference proteome</keyword>
<dbReference type="Proteomes" id="UP001596012">
    <property type="component" value="Unassembled WGS sequence"/>
</dbReference>
<keyword evidence="3" id="KW-0012">Acyltransferase</keyword>
<dbReference type="NCBIfam" id="NF006829">
    <property type="entry name" value="PRK09352.1"/>
    <property type="match status" value="1"/>
</dbReference>
<proteinExistence type="predicted"/>
<comment type="caution">
    <text evidence="6">The sequence shown here is derived from an EMBL/GenBank/DDBJ whole genome shotgun (WGS) entry which is preliminary data.</text>
</comment>
<evidence type="ECO:0000313" key="6">
    <source>
        <dbReference type="EMBL" id="MFC4472804.1"/>
    </source>
</evidence>
<dbReference type="EMBL" id="JBHSFG010000129">
    <property type="protein sequence ID" value="MFC4472804.1"/>
    <property type="molecule type" value="Genomic_DNA"/>
</dbReference>
<reference evidence="7" key="1">
    <citation type="journal article" date="2019" name="Int. J. Syst. Evol. Microbiol.">
        <title>The Global Catalogue of Microorganisms (GCM) 10K type strain sequencing project: providing services to taxonomists for standard genome sequencing and annotation.</title>
        <authorList>
            <consortium name="The Broad Institute Genomics Platform"/>
            <consortium name="The Broad Institute Genome Sequencing Center for Infectious Disease"/>
            <person name="Wu L."/>
            <person name="Ma J."/>
        </authorList>
    </citation>
    <scope>NUCLEOTIDE SEQUENCE [LARGE SCALE GENOMIC DNA]</scope>
    <source>
        <strain evidence="7">DT43</strain>
    </source>
</reference>
<protein>
    <submittedName>
        <fullName evidence="6">3-oxoacyl-ACP synthase III family protein</fullName>
    </submittedName>
</protein>
<gene>
    <name evidence="6" type="ORF">ACFPH6_51555</name>
</gene>
<accession>A0ABV8Z5Q8</accession>
<dbReference type="CDD" id="cd00830">
    <property type="entry name" value="KAS_III"/>
    <property type="match status" value="1"/>
</dbReference>
<dbReference type="PANTHER" id="PTHR34069">
    <property type="entry name" value="3-OXOACYL-[ACYL-CARRIER-PROTEIN] SYNTHASE 3"/>
    <property type="match status" value="1"/>
</dbReference>
<feature type="domain" description="Beta-ketoacyl-[acyl-carrier-protein] synthase III C-terminal" evidence="4">
    <location>
        <begin position="236"/>
        <end position="325"/>
    </location>
</feature>
<dbReference type="Pfam" id="PF08541">
    <property type="entry name" value="ACP_syn_III_C"/>
    <property type="match status" value="1"/>
</dbReference>